<organism evidence="2 3">
    <name type="scientific">Methylorubrum suomiense</name>
    <dbReference type="NCBI Taxonomy" id="144191"/>
    <lineage>
        <taxon>Bacteria</taxon>
        <taxon>Pseudomonadati</taxon>
        <taxon>Pseudomonadota</taxon>
        <taxon>Alphaproteobacteria</taxon>
        <taxon>Hyphomicrobiales</taxon>
        <taxon>Methylobacteriaceae</taxon>
        <taxon>Methylorubrum</taxon>
    </lineage>
</organism>
<comment type="caution">
    <text evidence="2">The sequence shown here is derived from an EMBL/GenBank/DDBJ whole genome shotgun (WGS) entry which is preliminary data.</text>
</comment>
<proteinExistence type="predicted"/>
<reference evidence="2" key="2">
    <citation type="submission" date="2021-08" db="EMBL/GenBank/DDBJ databases">
        <authorList>
            <person name="Tani A."/>
            <person name="Ola A."/>
            <person name="Ogura Y."/>
            <person name="Katsura K."/>
            <person name="Hayashi T."/>
        </authorList>
    </citation>
    <scope>NUCLEOTIDE SEQUENCE</scope>
    <source>
        <strain evidence="2">DSM 14458</strain>
    </source>
</reference>
<name>A0ABQ4UWN9_9HYPH</name>
<accession>A0ABQ4UWN9</accession>
<evidence type="ECO:0000256" key="1">
    <source>
        <dbReference type="SAM" id="MobiDB-lite"/>
    </source>
</evidence>
<feature type="compositionally biased region" description="Basic and acidic residues" evidence="1">
    <location>
        <begin position="46"/>
        <end position="57"/>
    </location>
</feature>
<evidence type="ECO:0000313" key="3">
    <source>
        <dbReference type="Proteomes" id="UP001055093"/>
    </source>
</evidence>
<reference evidence="2" key="1">
    <citation type="journal article" date="2021" name="Front. Microbiol.">
        <title>Comprehensive Comparative Genomics and Phenotyping of Methylobacterium Species.</title>
        <authorList>
            <person name="Alessa O."/>
            <person name="Ogura Y."/>
            <person name="Fujitani Y."/>
            <person name="Takami H."/>
            <person name="Hayashi T."/>
            <person name="Sahin N."/>
            <person name="Tani A."/>
        </authorList>
    </citation>
    <scope>NUCLEOTIDE SEQUENCE</scope>
    <source>
        <strain evidence="2">DSM 14458</strain>
    </source>
</reference>
<keyword evidence="3" id="KW-1185">Reference proteome</keyword>
<sequence length="89" mass="9474">MPHFSKELLDAAPESLDFLREVLHGSGSGQSTKRGRSSQPAAMTVTREERLLGRRMGDSVTNTSGSTVGGNPGRTAPVRRRRPASLIGA</sequence>
<feature type="compositionally biased region" description="Polar residues" evidence="1">
    <location>
        <begin position="29"/>
        <end position="41"/>
    </location>
</feature>
<protein>
    <submittedName>
        <fullName evidence="2">Uncharacterized protein</fullName>
    </submittedName>
</protein>
<dbReference type="Proteomes" id="UP001055093">
    <property type="component" value="Unassembled WGS sequence"/>
</dbReference>
<feature type="region of interest" description="Disordered" evidence="1">
    <location>
        <begin position="23"/>
        <end position="89"/>
    </location>
</feature>
<gene>
    <name evidence="2" type="ORF">BGCPKDLD_3319</name>
</gene>
<dbReference type="RefSeq" id="WP_137828394.1">
    <property type="nucleotide sequence ID" value="NZ_BPRE01000010.1"/>
</dbReference>
<evidence type="ECO:0000313" key="2">
    <source>
        <dbReference type="EMBL" id="GJE76721.1"/>
    </source>
</evidence>
<dbReference type="EMBL" id="BPRE01000010">
    <property type="protein sequence ID" value="GJE76721.1"/>
    <property type="molecule type" value="Genomic_DNA"/>
</dbReference>